<protein>
    <submittedName>
        <fullName evidence="1">Quinolinate synthase NadA</fullName>
    </submittedName>
</protein>
<sequence>MNIEEKIIKLKNEKNAVILAHNYQIVPIQDLADFRGDSLQLSIQAKKSQAPLIVFCGVRFMAETAAILNPEAKVILPVEDAGCPLADMINVEQLREFKAHHPEAKVVCYINSSAAVKAESDVCCTSANAVQIINSFPEDETILFVPDKNLGSWVAKKSGRKVIVWDGYCPVHQWGFTRRAYEHLKNLYPDYKMIAHPECDEDIIEVADEVLSTSGMERYVKEHDRLIIATDSSFTDYMQHLYPQKKLISLNTRAFCNNMRKTNLKNLLNALEKEETIVEVPPEISEKALSALNKMLELSH</sequence>
<name>A0AC61QIN9_9BACT</name>
<evidence type="ECO:0000313" key="1">
    <source>
        <dbReference type="EMBL" id="TDF72825.1"/>
    </source>
</evidence>
<reference evidence="1" key="1">
    <citation type="submission" date="2019-03" db="EMBL/GenBank/DDBJ databases">
        <title>Candidatus Syntrophosphaera thermopropionivorans: a novel player in syntrophic propionate oxidation during anaerobic digestion.</title>
        <authorList>
            <person name="Dyksma S."/>
        </authorList>
    </citation>
    <scope>NUCLEOTIDE SEQUENCE</scope>
    <source>
        <strain evidence="1">W5</strain>
    </source>
</reference>
<organism evidence="1 2">
    <name type="scientific">Candidatus Syntrophosphaera thermopropionivorans</name>
    <dbReference type="NCBI Taxonomy" id="2593015"/>
    <lineage>
        <taxon>Bacteria</taxon>
        <taxon>Pseudomonadati</taxon>
        <taxon>Candidatus Cloacimonadota</taxon>
        <taxon>Candidatus Cloacimonadia</taxon>
        <taxon>Candidatus Cloacimonadales</taxon>
        <taxon>Candidatus Cloacimonadaceae</taxon>
        <taxon>Candidatus Syntrophosphaera</taxon>
    </lineage>
</organism>
<evidence type="ECO:0000313" key="2">
    <source>
        <dbReference type="Proteomes" id="UP000294588"/>
    </source>
</evidence>
<comment type="caution">
    <text evidence="1">The sequence shown here is derived from an EMBL/GenBank/DDBJ whole genome shotgun (WGS) entry which is preliminary data.</text>
</comment>
<proteinExistence type="predicted"/>
<accession>A0AC61QIN9</accession>
<dbReference type="EMBL" id="SMOG01000014">
    <property type="protein sequence ID" value="TDF72825.1"/>
    <property type="molecule type" value="Genomic_DNA"/>
</dbReference>
<dbReference type="Proteomes" id="UP000294588">
    <property type="component" value="Unassembled WGS sequence"/>
</dbReference>
<gene>
    <name evidence="1" type="primary">nadA</name>
    <name evidence="1" type="ORF">E0946_04925</name>
</gene>
<keyword evidence="2" id="KW-1185">Reference proteome</keyword>